<keyword evidence="2" id="KW-0732">Signal</keyword>
<evidence type="ECO:0000313" key="4">
    <source>
        <dbReference type="Proteomes" id="UP000092598"/>
    </source>
</evidence>
<dbReference type="InterPro" id="IPR035986">
    <property type="entry name" value="PKD_dom_sf"/>
</dbReference>
<dbReference type="SUPFAM" id="SSF49299">
    <property type="entry name" value="PKD domain"/>
    <property type="match status" value="2"/>
</dbReference>
<name>A0A1B1MM59_STRLN</name>
<dbReference type="Pfam" id="PF10783">
    <property type="entry name" value="DUF2599"/>
    <property type="match status" value="1"/>
</dbReference>
<evidence type="ECO:0000313" key="3">
    <source>
        <dbReference type="EMBL" id="ANS69668.1"/>
    </source>
</evidence>
<dbReference type="GO" id="GO:0005975">
    <property type="term" value="P:carbohydrate metabolic process"/>
    <property type="evidence" value="ECO:0007669"/>
    <property type="project" value="UniProtKB-ARBA"/>
</dbReference>
<proteinExistence type="predicted"/>
<feature type="region of interest" description="Disordered" evidence="1">
    <location>
        <begin position="279"/>
        <end position="309"/>
    </location>
</feature>
<dbReference type="STRING" id="1915.SLINC_7444"/>
<gene>
    <name evidence="3" type="ORF">SLINC_7444</name>
</gene>
<protein>
    <recommendedName>
        <fullName evidence="5">DUF2599 domain-containing protein</fullName>
    </recommendedName>
</protein>
<dbReference type="EMBL" id="CP016438">
    <property type="protein sequence ID" value="ANS69668.1"/>
    <property type="molecule type" value="Genomic_DNA"/>
</dbReference>
<evidence type="ECO:0008006" key="5">
    <source>
        <dbReference type="Google" id="ProtNLM"/>
    </source>
</evidence>
<feature type="chain" id="PRO_5039286389" description="DUF2599 domain-containing protein" evidence="2">
    <location>
        <begin position="18"/>
        <end position="654"/>
    </location>
</feature>
<accession>A0A1B1MM59</accession>
<dbReference type="AlphaFoldDB" id="A0A1B1MM59"/>
<evidence type="ECO:0000256" key="2">
    <source>
        <dbReference type="SAM" id="SignalP"/>
    </source>
</evidence>
<sequence>MLATALALMLLPQGPGATGEAQAATSFSTFSDGDGVIGKAAFNPGLHYFHSTGKPGPGPNFFQIYDRCDDGLTPGVEWLITEGAEAGTSYRKELDGDCETSVLLPIPFRISALETHFGGKEMPSMTWHFYLKAQDGSYAHRSDSISDQMGSYANVWDREFYTESSVYREPYGRVGSTITVTVVPTDEAYSGGPVAADDDMNEMWDEIQKETPVPDDLSGDQVESLKKQLWCHLAFAVEGWTGGPTWDLEAERPNISWEEVKGLGDLKDHRCNWGSDEGSYYRPPTDGSDPADLAPVVDAGPDVTTDEGGEVTLRGTAADDRGTPTSTWTYTRGDDVDEGAACTFTDAGRPRTGFTCTDDGTYTVKLTADDGVHHPVSDSATVTVRNVAPTLTLESPDDWDVHRVENEVAIAASFTDPGSNDTHTCTVTWDDGSTSRFPATSGRCEAAHVYEHAGMDTVSVQVTDDDAGEDSGERMIVVYDPRAGLVSGSGTLADGAGYSVTAKYLTTGSTVPAGTVALAVPTEDGKKALLSTALDWLVITPEGKVAVKGRSATHGFVGYLEKDAFRGVVWPLSQGATPPSHPLYDSTPGASWDLDEARPQPLRTGLTVIDTGWIPGLPALPGGGLLGLGGTLPALLDGLPTLGGDVAVAGRSSS</sequence>
<evidence type="ECO:0000256" key="1">
    <source>
        <dbReference type="SAM" id="MobiDB-lite"/>
    </source>
</evidence>
<dbReference type="Pfam" id="PF22352">
    <property type="entry name" value="K319L-like_PKD"/>
    <property type="match status" value="1"/>
</dbReference>
<dbReference type="Proteomes" id="UP000092598">
    <property type="component" value="Chromosome"/>
</dbReference>
<dbReference type="KEGG" id="sls:SLINC_7444"/>
<dbReference type="Gene3D" id="2.60.40.10">
    <property type="entry name" value="Immunoglobulins"/>
    <property type="match status" value="2"/>
</dbReference>
<reference evidence="3 4" key="1">
    <citation type="submission" date="2016-07" db="EMBL/GenBank/DDBJ databases">
        <title>Enhancement of antibiotic productionsby engineered nitrateutilization in actinobacteria.</title>
        <authorList>
            <person name="Meng S.C."/>
        </authorList>
    </citation>
    <scope>NUCLEOTIDE SEQUENCE [LARGE SCALE GENOMIC DNA]</scope>
    <source>
        <strain evidence="3 4">NRRL 2936</strain>
    </source>
</reference>
<organism evidence="3 4">
    <name type="scientific">Streptomyces lincolnensis</name>
    <dbReference type="NCBI Taxonomy" id="1915"/>
    <lineage>
        <taxon>Bacteria</taxon>
        <taxon>Bacillati</taxon>
        <taxon>Actinomycetota</taxon>
        <taxon>Actinomycetes</taxon>
        <taxon>Kitasatosporales</taxon>
        <taxon>Streptomycetaceae</taxon>
        <taxon>Streptomyces</taxon>
    </lineage>
</organism>
<feature type="signal peptide" evidence="2">
    <location>
        <begin position="1"/>
        <end position="17"/>
    </location>
</feature>
<dbReference type="CDD" id="cd00146">
    <property type="entry name" value="PKD"/>
    <property type="match status" value="2"/>
</dbReference>
<dbReference type="InterPro" id="IPR019719">
    <property type="entry name" value="DUF2599"/>
</dbReference>
<keyword evidence="4" id="KW-1185">Reference proteome</keyword>
<dbReference type="InterPro" id="IPR013783">
    <property type="entry name" value="Ig-like_fold"/>
</dbReference>
<dbReference type="PATRIC" id="fig|1915.4.peg.8193"/>